<evidence type="ECO:0000313" key="10">
    <source>
        <dbReference type="EMBL" id="QGR19130.1"/>
    </source>
</evidence>
<dbReference type="GO" id="GO:0005886">
    <property type="term" value="C:plasma membrane"/>
    <property type="evidence" value="ECO:0007669"/>
    <property type="project" value="UniProtKB-SubCell"/>
</dbReference>
<evidence type="ECO:0000313" key="11">
    <source>
        <dbReference type="Proteomes" id="UP000423396"/>
    </source>
</evidence>
<dbReference type="PANTHER" id="PTHR30572">
    <property type="entry name" value="MEMBRANE COMPONENT OF TRANSPORTER-RELATED"/>
    <property type="match status" value="1"/>
</dbReference>
<dbReference type="OrthoDB" id="11469at2157"/>
<dbReference type="Pfam" id="PF02687">
    <property type="entry name" value="FtsX"/>
    <property type="match status" value="1"/>
</dbReference>
<evidence type="ECO:0000256" key="2">
    <source>
        <dbReference type="ARBA" id="ARBA00022475"/>
    </source>
</evidence>
<dbReference type="Proteomes" id="UP000423396">
    <property type="component" value="Chromosome"/>
</dbReference>
<evidence type="ECO:0000256" key="6">
    <source>
        <dbReference type="ARBA" id="ARBA00038076"/>
    </source>
</evidence>
<name>A0A650CMQ4_9CREN</name>
<comment type="subcellular location">
    <subcellularLocation>
        <location evidence="1">Cell membrane</location>
        <topology evidence="1">Multi-pass membrane protein</topology>
    </subcellularLocation>
</comment>
<dbReference type="AlphaFoldDB" id="A0A650CMQ4"/>
<keyword evidence="11" id="KW-1185">Reference proteome</keyword>
<feature type="transmembrane region" description="Helical" evidence="7">
    <location>
        <begin position="265"/>
        <end position="291"/>
    </location>
</feature>
<feature type="transmembrane region" description="Helical" evidence="7">
    <location>
        <begin position="365"/>
        <end position="386"/>
    </location>
</feature>
<keyword evidence="3 7" id="KW-0812">Transmembrane</keyword>
<dbReference type="KEGG" id="sazo:D1868_03490"/>
<evidence type="ECO:0000256" key="1">
    <source>
        <dbReference type="ARBA" id="ARBA00004651"/>
    </source>
</evidence>
<evidence type="ECO:0000259" key="9">
    <source>
        <dbReference type="Pfam" id="PF12704"/>
    </source>
</evidence>
<feature type="domain" description="ABC3 transporter permease C-terminal" evidence="8">
    <location>
        <begin position="269"/>
        <end position="393"/>
    </location>
</feature>
<evidence type="ECO:0000256" key="5">
    <source>
        <dbReference type="ARBA" id="ARBA00023136"/>
    </source>
</evidence>
<accession>A0A650CMQ4</accession>
<proteinExistence type="inferred from homology"/>
<dbReference type="InterPro" id="IPR025857">
    <property type="entry name" value="MacB_PCD"/>
</dbReference>
<gene>
    <name evidence="10" type="ORF">D1868_03490</name>
</gene>
<keyword evidence="2" id="KW-1003">Cell membrane</keyword>
<keyword evidence="5 7" id="KW-0472">Membrane</keyword>
<dbReference type="PANTHER" id="PTHR30572:SF4">
    <property type="entry name" value="ABC TRANSPORTER PERMEASE YTRF"/>
    <property type="match status" value="1"/>
</dbReference>
<organism evidence="10 11">
    <name type="scientific">Stygiolobus azoricus</name>
    <dbReference type="NCBI Taxonomy" id="41675"/>
    <lineage>
        <taxon>Archaea</taxon>
        <taxon>Thermoproteota</taxon>
        <taxon>Thermoprotei</taxon>
        <taxon>Sulfolobales</taxon>
        <taxon>Sulfolobaceae</taxon>
        <taxon>Stygiolobus</taxon>
    </lineage>
</organism>
<feature type="domain" description="MacB-like periplasmic core" evidence="9">
    <location>
        <begin position="22"/>
        <end position="233"/>
    </location>
</feature>
<dbReference type="Pfam" id="PF12704">
    <property type="entry name" value="MacB_PCD"/>
    <property type="match status" value="1"/>
</dbReference>
<comment type="similarity">
    <text evidence="6">Belongs to the ABC-4 integral membrane protein family.</text>
</comment>
<reference evidence="10 11" key="1">
    <citation type="submission" date="2019-10" db="EMBL/GenBank/DDBJ databases">
        <title>Genome Sequences from Six Type Strain Members of the Archaeal Family Sulfolobaceae: Acidianus ambivalens, Acidianus infernus, Metallosphaera prunae, Stygiolobus azoricus, Sulfolobus metallicus, and Sulfurisphaera ohwakuensis.</title>
        <authorList>
            <person name="Counts J.A."/>
            <person name="Kelly R.M."/>
        </authorList>
    </citation>
    <scope>NUCLEOTIDE SEQUENCE [LARGE SCALE GENOMIC DNA]</scope>
    <source>
        <strain evidence="10 11">FC6</strain>
    </source>
</reference>
<dbReference type="GO" id="GO:0022857">
    <property type="term" value="F:transmembrane transporter activity"/>
    <property type="evidence" value="ECO:0007669"/>
    <property type="project" value="TreeGrafter"/>
</dbReference>
<evidence type="ECO:0000256" key="7">
    <source>
        <dbReference type="SAM" id="Phobius"/>
    </source>
</evidence>
<dbReference type="InterPro" id="IPR003838">
    <property type="entry name" value="ABC3_permease_C"/>
</dbReference>
<dbReference type="InterPro" id="IPR050250">
    <property type="entry name" value="Macrolide_Exporter_MacB"/>
</dbReference>
<protein>
    <submittedName>
        <fullName evidence="10">FtsX-like permease family protein</fullName>
    </submittedName>
</protein>
<dbReference type="EMBL" id="CP045483">
    <property type="protein sequence ID" value="QGR19130.1"/>
    <property type="molecule type" value="Genomic_DNA"/>
</dbReference>
<evidence type="ECO:0000259" key="8">
    <source>
        <dbReference type="Pfam" id="PF02687"/>
    </source>
</evidence>
<feature type="transmembrane region" description="Helical" evidence="7">
    <location>
        <begin position="21"/>
        <end position="42"/>
    </location>
</feature>
<dbReference type="RefSeq" id="WP_156005582.1">
    <property type="nucleotide sequence ID" value="NZ_CP045483.1"/>
</dbReference>
<feature type="transmembrane region" description="Helical" evidence="7">
    <location>
        <begin position="312"/>
        <end position="345"/>
    </location>
</feature>
<dbReference type="GeneID" id="42798104"/>
<sequence>MKTSDVIKFSFDALLERKTRAVLVILGIMVGPFIVVSLVATIQGFDIGLNQQLTNFFSPLNIYLAPKSQGTLNQYVIDGISHLPGVKAVVPYYLIPAYIDTPKGLEATVVFSMDVSEINLVMPGLKLQSGSLPSPNSFDELDVGYYIANPQYSGQPTYHTGQIMVVYLINLEGERVSKTFVVVGQLAQIASFGGANFNQALYAPFSLGQSICGTNYAGAIVVASSPSEVEGLVNIIKEKYGNYVQVTSSQQILNLVNEEISSFEALLVVAGVASFVVAFFTVLATMITSVVERTREIGLLMSLGFERRQVMLMFLSEATIMGIIGGGIGTIGGYFSSFLLASIASNSFEGRGVAFNVVPSISVEQLVFIFLAIIAITTFAGLIPAYRASKIEPVKALRYEV</sequence>
<evidence type="ECO:0000256" key="4">
    <source>
        <dbReference type="ARBA" id="ARBA00022989"/>
    </source>
</evidence>
<evidence type="ECO:0000256" key="3">
    <source>
        <dbReference type="ARBA" id="ARBA00022692"/>
    </source>
</evidence>
<keyword evidence="4 7" id="KW-1133">Transmembrane helix</keyword>